<protein>
    <submittedName>
        <fullName evidence="1">Uncharacterized protein</fullName>
    </submittedName>
</protein>
<evidence type="ECO:0000313" key="2">
    <source>
        <dbReference type="Proteomes" id="UP000798662"/>
    </source>
</evidence>
<sequence>MAPGGQVDLPFGGRAATLSWFVVAALATAVLAVHCTADSLVGASVSFVDQDASAPHVKIGDVSFYGGVETVFHTGMDAPVCRLASVCIKEDATVVLPRWMRRHDDLLRYQCGLESVSFTLPDREPPPHYAGNVDLFGLSVLRHHMPHFVRDVMPSLLAFDAAFGADTHTGLSRSCHTRAGNGCDKWPLVDWRSLNLSGFASGGGEGGMSRVSPAVLALPRMRLLDEKAWVREFLRLLPPQVAGEGEDARHRRGPTVLYPADLFGAEAEAGAVDQQKPLPARPEGVASTSRHLFEAEEQARAGVFAIMDDAEFMRGAQRGPWWSRVRRVLGWDGDARSWTSSGLLHSLLRQPLDASGGPGRVACFRSATVGTIRKRRGHRTKVISDALLDQLVLYSANKLVKSPRTPLLGSPVVGGSRRTCKLRLTILNRIAPPQEQLAKAKDPFAFGRHIPRVRDVKEAILAEASTNSLVDLTLDIRVRFFEGMTLSEQVAVMQATDVLVGAHGAGLSNALFMRTNSSLVELAPFAYYATVFEELALTQASLRYSRFVAKPDDSQFAACMTHHHPASLGPTAVASSEELMRRFKKAANGFRDTLGGNTHALQLHVDSKADFWARVCARSQSLRVDEKQLAKLVVEAAVTQCLEAPGDADEGGAG</sequence>
<dbReference type="EMBL" id="CM020619">
    <property type="protein sequence ID" value="KAK1866179.1"/>
    <property type="molecule type" value="Genomic_DNA"/>
</dbReference>
<proteinExistence type="predicted"/>
<evidence type="ECO:0000313" key="1">
    <source>
        <dbReference type="EMBL" id="KAK1866179.1"/>
    </source>
</evidence>
<dbReference type="Proteomes" id="UP000798662">
    <property type="component" value="Chromosome 2"/>
</dbReference>
<name>A0ACC3C787_PYRYE</name>
<accession>A0ACC3C787</accession>
<comment type="caution">
    <text evidence="1">The sequence shown here is derived from an EMBL/GenBank/DDBJ whole genome shotgun (WGS) entry which is preliminary data.</text>
</comment>
<gene>
    <name evidence="1" type="ORF">I4F81_008699</name>
</gene>
<reference evidence="1" key="1">
    <citation type="submission" date="2019-11" db="EMBL/GenBank/DDBJ databases">
        <title>Nori genome reveals adaptations in red seaweeds to the harsh intertidal environment.</title>
        <authorList>
            <person name="Wang D."/>
            <person name="Mao Y."/>
        </authorList>
    </citation>
    <scope>NUCLEOTIDE SEQUENCE</scope>
    <source>
        <tissue evidence="1">Gametophyte</tissue>
    </source>
</reference>
<organism evidence="1 2">
    <name type="scientific">Pyropia yezoensis</name>
    <name type="common">Susabi-nori</name>
    <name type="synonym">Porphyra yezoensis</name>
    <dbReference type="NCBI Taxonomy" id="2788"/>
    <lineage>
        <taxon>Eukaryota</taxon>
        <taxon>Rhodophyta</taxon>
        <taxon>Bangiophyceae</taxon>
        <taxon>Bangiales</taxon>
        <taxon>Bangiaceae</taxon>
        <taxon>Pyropia</taxon>
    </lineage>
</organism>
<keyword evidence="2" id="KW-1185">Reference proteome</keyword>